<name>A0A2Z4FLI5_9DELT</name>
<dbReference type="KEGG" id="bsed:DN745_10070"/>
<sequence length="762" mass="85104">MPVSVLNPPTLIQNVLERFEVGTVGDLLELSETVLRDARGVGAKKIDVIGDLKVRARNELAFSSQGLSEASETQLLSDRLGKSGVGMDEPWERVLRVLPTRARGAFESVGYTSVRDLVNAFERGELGRLPNFGPKTLTRVHEILETIANHGLDAYLFGDRGRPENLHDLIEQALDTLEESDRDIVERRFFVGDTFGDIGDDYDVSFQAIQARFDTLVETLSYHFRPEAEVLLEPVVEAAEKAGGLLPADRVTELTEINDLHRILFALHLAGLVEFRIWQGVFITSLHQSEIDIKLRRLRDAIVETGRAVLPFEQVKNFSHRAGLRMDRAGLTHLFQVAWEVDIGKSRSIKNPWARRSDHVANVLEDVASPMSAQEILTRLESFEQHEHGINEISERALNGLLHRHEDIYTIERGTYVHASALPISLDALDSVVQWCVKRLHGESGQISTKYLLGELDELGKTEEGLTPYLLKDALSRHSDVLTFKNTYLVAHAATFEESGKTLADRVETVLVEASAPLTVEDVIDLLPEGIDYHRMSIYTTLLSAPFSLNMGNNRFVHLSFVGLSENRRVRLLDAVHDTLPADGTPMSCADLLSELSEMAEARGLAIREYGSGLLWGLLREHEKVVCGPGELVARDTGSESQHVLRTAIGQIVGDYGAAYPREVRSELRTQYGYGGSDSAVFGSLTRSAEEGRLLRLPESLYVTEGSNEEILEAMAQRDREIVRLSRSSELASTPQRVLRLLASYYEEHGHRNQLEKIRSIR</sequence>
<dbReference type="EMBL" id="CP030032">
    <property type="protein sequence ID" value="AWV89665.1"/>
    <property type="molecule type" value="Genomic_DNA"/>
</dbReference>
<evidence type="ECO:0008006" key="3">
    <source>
        <dbReference type="Google" id="ProtNLM"/>
    </source>
</evidence>
<dbReference type="SUPFAM" id="SSF88659">
    <property type="entry name" value="Sigma3 and sigma4 domains of RNA polymerase sigma factors"/>
    <property type="match status" value="1"/>
</dbReference>
<proteinExistence type="predicted"/>
<organism evidence="1 2">
    <name type="scientific">Bradymonas sediminis</name>
    <dbReference type="NCBI Taxonomy" id="1548548"/>
    <lineage>
        <taxon>Bacteria</taxon>
        <taxon>Deltaproteobacteria</taxon>
        <taxon>Bradymonadales</taxon>
        <taxon>Bradymonadaceae</taxon>
        <taxon>Bradymonas</taxon>
    </lineage>
</organism>
<evidence type="ECO:0000313" key="1">
    <source>
        <dbReference type="EMBL" id="AWV89665.1"/>
    </source>
</evidence>
<dbReference type="InterPro" id="IPR013324">
    <property type="entry name" value="RNA_pol_sigma_r3/r4-like"/>
</dbReference>
<dbReference type="Proteomes" id="UP000249799">
    <property type="component" value="Chromosome"/>
</dbReference>
<gene>
    <name evidence="1" type="ORF">DN745_10070</name>
</gene>
<reference evidence="1 2" key="1">
    <citation type="submission" date="2018-06" db="EMBL/GenBank/DDBJ databases">
        <title>Lujinxingia sediminis gen. nov. sp. nov., a new facultative anaerobic member of the class Deltaproteobacteria, and proposal of Lujinxingaceae fam. nov.</title>
        <authorList>
            <person name="Guo L.-Y."/>
            <person name="Li C.-M."/>
            <person name="Wang S."/>
            <person name="Du Z.-J."/>
        </authorList>
    </citation>
    <scope>NUCLEOTIDE SEQUENCE [LARGE SCALE GENOMIC DNA]</scope>
    <source>
        <strain evidence="1 2">FA350</strain>
    </source>
</reference>
<protein>
    <recommendedName>
        <fullName evidence="3">RNA polymerase alpha subunit C-terminal domain-containing protein</fullName>
    </recommendedName>
</protein>
<dbReference type="Gene3D" id="1.10.150.20">
    <property type="entry name" value="5' to 3' exonuclease, C-terminal subdomain"/>
    <property type="match status" value="2"/>
</dbReference>
<dbReference type="SUPFAM" id="SSF47789">
    <property type="entry name" value="C-terminal domain of RNA polymerase alpha subunit"/>
    <property type="match status" value="2"/>
</dbReference>
<keyword evidence="2" id="KW-1185">Reference proteome</keyword>
<dbReference type="AlphaFoldDB" id="A0A2Z4FLI5"/>
<dbReference type="OrthoDB" id="5523933at2"/>
<evidence type="ECO:0000313" key="2">
    <source>
        <dbReference type="Proteomes" id="UP000249799"/>
    </source>
</evidence>
<accession>A0A2Z4FLI5</accession>